<comment type="caution">
    <text evidence="2">The sequence shown here is derived from an EMBL/GenBank/DDBJ whole genome shotgun (WGS) entry which is preliminary data.</text>
</comment>
<accession>A0ABS8ZHK1</accession>
<dbReference type="CDD" id="cd02440">
    <property type="entry name" value="AdoMet_MTases"/>
    <property type="match status" value="1"/>
</dbReference>
<proteinExistence type="predicted"/>
<dbReference type="InterPro" id="IPR041698">
    <property type="entry name" value="Methyltransf_25"/>
</dbReference>
<sequence>MKADYTAAAEFYELVADRQVRVSGPPLTTALSTVDPSTGPVVEIGAGTGRITEVISAALPDTRVLAAEPCPSMRAVLTSRVFTDPGLRDRVTVVADSVNTLALPEQISAVVLFGVVNHLPPAERVDLLRRLGARMPETGPIVVELMGGRYARRIPRARILRESIGELTYEWWAGAEAVAECLLRWRTVWKVFAGEELVRVVRDEYEWATVGLDELAEEAGLRCRLLGPEIGVFTR</sequence>
<dbReference type="GO" id="GO:0008168">
    <property type="term" value="F:methyltransferase activity"/>
    <property type="evidence" value="ECO:0007669"/>
    <property type="project" value="UniProtKB-KW"/>
</dbReference>
<dbReference type="Gene3D" id="3.40.50.150">
    <property type="entry name" value="Vaccinia Virus protein VP39"/>
    <property type="match status" value="1"/>
</dbReference>
<keyword evidence="3" id="KW-1185">Reference proteome</keyword>
<organism evidence="2 3">
    <name type="scientific">Kibdelosporangium philippinense</name>
    <dbReference type="NCBI Taxonomy" id="211113"/>
    <lineage>
        <taxon>Bacteria</taxon>
        <taxon>Bacillati</taxon>
        <taxon>Actinomycetota</taxon>
        <taxon>Actinomycetes</taxon>
        <taxon>Pseudonocardiales</taxon>
        <taxon>Pseudonocardiaceae</taxon>
        <taxon>Kibdelosporangium</taxon>
    </lineage>
</organism>
<protein>
    <submittedName>
        <fullName evidence="2">Class I SAM-dependent methyltransferase</fullName>
    </submittedName>
</protein>
<dbReference type="InterPro" id="IPR029063">
    <property type="entry name" value="SAM-dependent_MTases_sf"/>
</dbReference>
<name>A0ABS8ZHK1_9PSEU</name>
<evidence type="ECO:0000313" key="3">
    <source>
        <dbReference type="Proteomes" id="UP001521150"/>
    </source>
</evidence>
<dbReference type="Pfam" id="PF13649">
    <property type="entry name" value="Methyltransf_25"/>
    <property type="match status" value="1"/>
</dbReference>
<evidence type="ECO:0000259" key="1">
    <source>
        <dbReference type="Pfam" id="PF13649"/>
    </source>
</evidence>
<dbReference type="SUPFAM" id="SSF53335">
    <property type="entry name" value="S-adenosyl-L-methionine-dependent methyltransferases"/>
    <property type="match status" value="1"/>
</dbReference>
<gene>
    <name evidence="2" type="ORF">LWC34_31370</name>
</gene>
<reference evidence="2 3" key="1">
    <citation type="submission" date="2021-12" db="EMBL/GenBank/DDBJ databases">
        <title>Genome sequence of Kibdelosporangium philippinense ATCC 49844.</title>
        <authorList>
            <person name="Fedorov E.A."/>
            <person name="Omeragic M."/>
            <person name="Shalygina K.F."/>
            <person name="Maclea K.S."/>
        </authorList>
    </citation>
    <scope>NUCLEOTIDE SEQUENCE [LARGE SCALE GENOMIC DNA]</scope>
    <source>
        <strain evidence="2 3">ATCC 49844</strain>
    </source>
</reference>
<keyword evidence="2" id="KW-0489">Methyltransferase</keyword>
<dbReference type="EMBL" id="JAJVCN010000002">
    <property type="protein sequence ID" value="MCE7007290.1"/>
    <property type="molecule type" value="Genomic_DNA"/>
</dbReference>
<dbReference type="RefSeq" id="WP_233728676.1">
    <property type="nucleotide sequence ID" value="NZ_JAJVCN010000002.1"/>
</dbReference>
<dbReference type="Proteomes" id="UP001521150">
    <property type="component" value="Unassembled WGS sequence"/>
</dbReference>
<keyword evidence="2" id="KW-0808">Transferase</keyword>
<feature type="domain" description="Methyltransferase" evidence="1">
    <location>
        <begin position="41"/>
        <end position="131"/>
    </location>
</feature>
<dbReference type="GO" id="GO:0032259">
    <property type="term" value="P:methylation"/>
    <property type="evidence" value="ECO:0007669"/>
    <property type="project" value="UniProtKB-KW"/>
</dbReference>
<evidence type="ECO:0000313" key="2">
    <source>
        <dbReference type="EMBL" id="MCE7007290.1"/>
    </source>
</evidence>